<evidence type="ECO:0000313" key="3">
    <source>
        <dbReference type="Proteomes" id="UP000008641"/>
    </source>
</evidence>
<keyword evidence="2" id="KW-0648">Protein biosynthesis</keyword>
<organism evidence="2 3">
    <name type="scientific">Weeksella virosa (strain ATCC 43766 / DSM 16922 / JCM 21250 / CCUG 30538 / CDC 9751 / IAM 14551 / NBRC 16016 / NCTC 11634 / CL345/78)</name>
    <dbReference type="NCBI Taxonomy" id="865938"/>
    <lineage>
        <taxon>Bacteria</taxon>
        <taxon>Pseudomonadati</taxon>
        <taxon>Bacteroidota</taxon>
        <taxon>Flavobacteriia</taxon>
        <taxon>Flavobacteriales</taxon>
        <taxon>Weeksellaceae</taxon>
        <taxon>Weeksella</taxon>
    </lineage>
</organism>
<evidence type="ECO:0000259" key="1">
    <source>
        <dbReference type="Pfam" id="PF01272"/>
    </source>
</evidence>
<dbReference type="Proteomes" id="UP000008641">
    <property type="component" value="Chromosome"/>
</dbReference>
<dbReference type="STRING" id="865938.Weevi_2047"/>
<dbReference type="PANTHER" id="PTHR30437">
    <property type="entry name" value="TRANSCRIPTION ELONGATION FACTOR GREA"/>
    <property type="match status" value="1"/>
</dbReference>
<evidence type="ECO:0000313" key="2">
    <source>
        <dbReference type="EMBL" id="ADX68722.1"/>
    </source>
</evidence>
<dbReference type="GO" id="GO:0006354">
    <property type="term" value="P:DNA-templated transcription elongation"/>
    <property type="evidence" value="ECO:0007669"/>
    <property type="project" value="TreeGrafter"/>
</dbReference>
<reference evidence="3" key="2">
    <citation type="journal article" date="2011" name="Stand. Genomic Sci.">
        <title>Complete genome sequence of Weeksella virosa type strain (9751T).</title>
        <authorList>
            <person name="Lang E."/>
            <person name="Teshima H."/>
            <person name="Lucas S."/>
            <person name="Lapidus A."/>
            <person name="Hammon N."/>
            <person name="Deshpande S."/>
            <person name="Nolan M."/>
            <person name="Cheng J."/>
            <person name="Pitluck S."/>
            <person name="Liolios K."/>
            <person name="Pagani I."/>
            <person name="Mikhailova N."/>
            <person name="Ivanova N."/>
            <person name="Mavromatis K."/>
            <person name="Pati A."/>
            <person name="Tapia R."/>
            <person name="Han C."/>
            <person name="Goodwin L."/>
            <person name="Chen A."/>
            <person name="Palaniappan K."/>
            <person name="Land M."/>
            <person name="Hauser L."/>
            <person name="Chang Y."/>
            <person name="Jeffries C."/>
            <person name="Brambilla E."/>
            <person name="Kopitz M."/>
            <person name="Rohde M."/>
            <person name="Goker M."/>
            <person name="Tindall B."/>
            <person name="Detter J."/>
            <person name="Woyke T."/>
            <person name="Bristow J."/>
            <person name="Eisen J."/>
            <person name="Markowitz V."/>
            <person name="Hugenholtz P."/>
            <person name="Klenk H."/>
            <person name="Kyrpides N."/>
        </authorList>
    </citation>
    <scope>NUCLEOTIDE SEQUENCE [LARGE SCALE GENOMIC DNA]</scope>
    <source>
        <strain evidence="3">ATCC 43766 / DSM 16922 / JCM 21250 / NBRC 16016 / NCTC 11634 / CL345/78</strain>
    </source>
</reference>
<sequence>MEYNVVFTTGISDMIREHLRRKLVNPQVENLLTEEIRNMELVSRKELPADIVNINRKVRVKNHTKGTEQDYIFLSSNFREKPKKNKYSILSSMALATLGRKTGDRFTWPFDEGEMDIEILSVEDYSNPN</sequence>
<proteinExistence type="predicted"/>
<dbReference type="InterPro" id="IPR001437">
    <property type="entry name" value="Tscrpt_elong_fac_GreA/B_C"/>
</dbReference>
<dbReference type="PANTHER" id="PTHR30437:SF5">
    <property type="entry name" value="REGULATOR OF NUCLEOSIDE DIPHOSPHATE KINASE"/>
    <property type="match status" value="1"/>
</dbReference>
<dbReference type="InterPro" id="IPR036953">
    <property type="entry name" value="GreA/GreB_C_sf"/>
</dbReference>
<dbReference type="HOGENOM" id="CLU_120358_1_2_10"/>
<dbReference type="GO" id="GO:0070063">
    <property type="term" value="F:RNA polymerase binding"/>
    <property type="evidence" value="ECO:0007669"/>
    <property type="project" value="InterPro"/>
</dbReference>
<protein>
    <submittedName>
        <fullName evidence="2">GreA/GreB family elongation factor</fullName>
    </submittedName>
</protein>
<dbReference type="eggNOG" id="COG0782">
    <property type="taxonomic scope" value="Bacteria"/>
</dbReference>
<dbReference type="GO" id="GO:0032784">
    <property type="term" value="P:regulation of DNA-templated transcription elongation"/>
    <property type="evidence" value="ECO:0007669"/>
    <property type="project" value="InterPro"/>
</dbReference>
<accession>F0P1S5</accession>
<dbReference type="AlphaFoldDB" id="F0P1S5"/>
<reference evidence="2 3" key="1">
    <citation type="journal article" date="2011" name="Stand. Genomic Sci.">
        <title>Complete genome sequence of Weeksella virosa type strain (9751).</title>
        <authorList>
            <person name="Lang E."/>
            <person name="Teshima H."/>
            <person name="Lucas S."/>
            <person name="Lapidus A."/>
            <person name="Hammon N."/>
            <person name="Deshpande S."/>
            <person name="Nolan M."/>
            <person name="Cheng J.F."/>
            <person name="Pitluck S."/>
            <person name="Liolios K."/>
            <person name="Pagani I."/>
            <person name="Mikhailova N."/>
            <person name="Ivanova N."/>
            <person name="Mavromatis K."/>
            <person name="Pati A."/>
            <person name="Tapia R."/>
            <person name="Han C."/>
            <person name="Goodwin L."/>
            <person name="Chen A."/>
            <person name="Palaniappan K."/>
            <person name="Land M."/>
            <person name="Hauser L."/>
            <person name="Chang Y.J."/>
            <person name="Jeffries C.D."/>
            <person name="Brambilla E.M."/>
            <person name="Kopitz M."/>
            <person name="Rohde M."/>
            <person name="Goker M."/>
            <person name="Tindall B.J."/>
            <person name="Detter J.C."/>
            <person name="Woyke T."/>
            <person name="Bristow J."/>
            <person name="Eisen J.A."/>
            <person name="Markowitz V."/>
            <person name="Hugenholtz P."/>
            <person name="Klenk H.P."/>
            <person name="Kyrpides N.C."/>
        </authorList>
    </citation>
    <scope>NUCLEOTIDE SEQUENCE [LARGE SCALE GENOMIC DNA]</scope>
    <source>
        <strain evidence="3">ATCC 43766 / DSM 16922 / JCM 21250 / NBRC 16016 / NCTC 11634 / CL345/78</strain>
    </source>
</reference>
<gene>
    <name evidence="2" type="ordered locus">Weevi_2047</name>
</gene>
<name>F0P1S5_WEEVC</name>
<feature type="domain" description="Transcription elongation factor GreA/GreB C-terminal" evidence="1">
    <location>
        <begin position="48"/>
        <end position="123"/>
    </location>
</feature>
<dbReference type="Pfam" id="PF01272">
    <property type="entry name" value="GreA_GreB"/>
    <property type="match status" value="1"/>
</dbReference>
<dbReference type="GO" id="GO:0003677">
    <property type="term" value="F:DNA binding"/>
    <property type="evidence" value="ECO:0007669"/>
    <property type="project" value="InterPro"/>
</dbReference>
<dbReference type="InterPro" id="IPR023459">
    <property type="entry name" value="Tscrpt_elong_fac_GreA/B_fam"/>
</dbReference>
<dbReference type="KEGG" id="wvi:Weevi_2047"/>
<dbReference type="EMBL" id="CP002455">
    <property type="protein sequence ID" value="ADX68722.1"/>
    <property type="molecule type" value="Genomic_DNA"/>
</dbReference>
<dbReference type="GO" id="GO:0003746">
    <property type="term" value="F:translation elongation factor activity"/>
    <property type="evidence" value="ECO:0007669"/>
    <property type="project" value="UniProtKB-KW"/>
</dbReference>
<dbReference type="Gene3D" id="3.10.50.30">
    <property type="entry name" value="Transcription elongation factor, GreA/GreB, C-terminal domain"/>
    <property type="match status" value="1"/>
</dbReference>
<dbReference type="SUPFAM" id="SSF54534">
    <property type="entry name" value="FKBP-like"/>
    <property type="match status" value="1"/>
</dbReference>
<keyword evidence="3" id="KW-1185">Reference proteome</keyword>
<dbReference type="OrthoDB" id="192847at2"/>
<dbReference type="RefSeq" id="WP_013599110.1">
    <property type="nucleotide sequence ID" value="NC_015144.1"/>
</dbReference>
<keyword evidence="2" id="KW-0251">Elongation factor</keyword>